<evidence type="ECO:0000313" key="3">
    <source>
        <dbReference type="Proteomes" id="UP000323454"/>
    </source>
</evidence>
<feature type="domain" description="DUF4440" evidence="1">
    <location>
        <begin position="17"/>
        <end position="124"/>
    </location>
</feature>
<proteinExistence type="predicted"/>
<accession>A0A5B2XP38</accession>
<evidence type="ECO:0000313" key="2">
    <source>
        <dbReference type="EMBL" id="KAA2265678.1"/>
    </source>
</evidence>
<reference evidence="2 3" key="1">
    <citation type="submission" date="2019-09" db="EMBL/GenBank/DDBJ databases">
        <title>Goodfellowia gen. nov., a new genus of the Pseudonocardineae related to Actinoalloteichus, containing Goodfellowia coeruleoviolacea gen. nov., comb. nov. gen. nov., comb. nov.</title>
        <authorList>
            <person name="Labeda D."/>
        </authorList>
    </citation>
    <scope>NUCLEOTIDE SEQUENCE [LARGE SCALE GENOMIC DNA]</scope>
    <source>
        <strain evidence="2 3">AN110305</strain>
    </source>
</reference>
<dbReference type="InterPro" id="IPR027843">
    <property type="entry name" value="DUF4440"/>
</dbReference>
<organism evidence="2 3">
    <name type="scientific">Solihabitans fulvus</name>
    <dbReference type="NCBI Taxonomy" id="1892852"/>
    <lineage>
        <taxon>Bacteria</taxon>
        <taxon>Bacillati</taxon>
        <taxon>Actinomycetota</taxon>
        <taxon>Actinomycetes</taxon>
        <taxon>Pseudonocardiales</taxon>
        <taxon>Pseudonocardiaceae</taxon>
        <taxon>Solihabitans</taxon>
    </lineage>
</organism>
<protein>
    <submittedName>
        <fullName evidence="2">Nuclear transport factor 2 family protein</fullName>
    </submittedName>
</protein>
<reference evidence="2 3" key="2">
    <citation type="submission" date="2019-09" db="EMBL/GenBank/DDBJ databases">
        <authorList>
            <person name="Jin C."/>
        </authorList>
    </citation>
    <scope>NUCLEOTIDE SEQUENCE [LARGE SCALE GENOMIC DNA]</scope>
    <source>
        <strain evidence="2 3">AN110305</strain>
    </source>
</reference>
<dbReference type="InterPro" id="IPR032710">
    <property type="entry name" value="NTF2-like_dom_sf"/>
</dbReference>
<sequence>MTPTGDTRGDHAVADHIRAVERARLRALVAGDIAGAAELHAPDFQLITPVGAALSRDDYLGAIATGRMNYLEWDPGPIHVRVHGAAAVVRYQAALDVVVEGHQVPRSTYWHTDTYENIDGRWQVVWSQATAVKTYPGRG</sequence>
<dbReference type="RefSeq" id="WP_149847963.1">
    <property type="nucleotide sequence ID" value="NZ_VUOB01000005.1"/>
</dbReference>
<keyword evidence="3" id="KW-1185">Reference proteome</keyword>
<comment type="caution">
    <text evidence="2">The sequence shown here is derived from an EMBL/GenBank/DDBJ whole genome shotgun (WGS) entry which is preliminary data.</text>
</comment>
<name>A0A5B2XP38_9PSEU</name>
<dbReference type="Proteomes" id="UP000323454">
    <property type="component" value="Unassembled WGS sequence"/>
</dbReference>
<dbReference type="Gene3D" id="3.10.450.50">
    <property type="match status" value="1"/>
</dbReference>
<dbReference type="OrthoDB" id="8229197at2"/>
<evidence type="ECO:0000259" key="1">
    <source>
        <dbReference type="Pfam" id="PF14534"/>
    </source>
</evidence>
<dbReference type="Pfam" id="PF14534">
    <property type="entry name" value="DUF4440"/>
    <property type="match status" value="1"/>
</dbReference>
<gene>
    <name evidence="2" type="ORF">F0L68_03625</name>
</gene>
<dbReference type="AlphaFoldDB" id="A0A5B2XP38"/>
<dbReference type="EMBL" id="VUOB01000005">
    <property type="protein sequence ID" value="KAA2265678.1"/>
    <property type="molecule type" value="Genomic_DNA"/>
</dbReference>
<dbReference type="SUPFAM" id="SSF54427">
    <property type="entry name" value="NTF2-like"/>
    <property type="match status" value="1"/>
</dbReference>